<evidence type="ECO:0000313" key="5">
    <source>
        <dbReference type="Proteomes" id="UP000320184"/>
    </source>
</evidence>
<evidence type="ECO:0000256" key="1">
    <source>
        <dbReference type="SAM" id="SignalP"/>
    </source>
</evidence>
<dbReference type="Proteomes" id="UP000320184">
    <property type="component" value="Unassembled WGS sequence"/>
</dbReference>
<sequence>MRPRFLAVLAASLMAAAAGPANASTYGDTLTVIWRPLPNLPVLVRPGDNFTVWANAPSGSSDWTASLTFGALSIPLAPAGGGYQASRLRWELDFQVPQGVPEEIYDLTLQSGASTPDTSRHSVKVLPAFRTSYYFAQISDTHLPEHGFSSDAGFNPADTSGMGDFDAVIEDLNVIHPEFIIHTGDLVNEGELEEYLGMYEMGRAQAMLSRLRDPVFVSSGNHDQGGWQATPPPDGTARKNWWRYFGWPFLGNPPAGDPYHSQDYHFDYGPLHVIGLEAYINNGSYDHYMQNIWGAQSFTAEQMNWLNADIAAAPPGSKKLLFYHYDFGGTLANGQPGANFSQINPTALGLDGAIWGHNHFVSEGNLGARPFNLGIQAVIDGLRTFRIFRVTNGAMSPGPMHHCGGTSSTPTDSLTLVWSGPNDGTRSTLTATVRNRFGETWDHARLVFNMVDRDSAYGATGGTIAQTIRQGGMVNVYVDCTLPAGGITAVSVYPTTPIAGVGGPSAHVLDLDRPIPNPYRPGAGDLMVRFSLPTAGQASVELFDLSGRLVAELFSGWSGAGARAVSWDGTLGDGRLAGAGVYWVRLRARGEVRSVRFVALR</sequence>
<evidence type="ECO:0000259" key="2">
    <source>
        <dbReference type="Pfam" id="PF00149"/>
    </source>
</evidence>
<accession>A0A538SM52</accession>
<proteinExistence type="predicted"/>
<protein>
    <submittedName>
        <fullName evidence="4">T9SS type A sorting domain-containing protein</fullName>
    </submittedName>
</protein>
<comment type="caution">
    <text evidence="4">The sequence shown here is derived from an EMBL/GenBank/DDBJ whole genome shotgun (WGS) entry which is preliminary data.</text>
</comment>
<dbReference type="GO" id="GO:0016787">
    <property type="term" value="F:hydrolase activity"/>
    <property type="evidence" value="ECO:0007669"/>
    <property type="project" value="InterPro"/>
</dbReference>
<dbReference type="Gene3D" id="3.60.21.10">
    <property type="match status" value="1"/>
</dbReference>
<gene>
    <name evidence="4" type="ORF">E6K73_02880</name>
</gene>
<feature type="chain" id="PRO_5022060411" evidence="1">
    <location>
        <begin position="24"/>
        <end position="601"/>
    </location>
</feature>
<dbReference type="AlphaFoldDB" id="A0A538SM52"/>
<dbReference type="EMBL" id="VBOT01000033">
    <property type="protein sequence ID" value="TMQ52450.1"/>
    <property type="molecule type" value="Genomic_DNA"/>
</dbReference>
<dbReference type="SUPFAM" id="SSF56300">
    <property type="entry name" value="Metallo-dependent phosphatases"/>
    <property type="match status" value="1"/>
</dbReference>
<organism evidence="4 5">
    <name type="scientific">Eiseniibacteriota bacterium</name>
    <dbReference type="NCBI Taxonomy" id="2212470"/>
    <lineage>
        <taxon>Bacteria</taxon>
        <taxon>Candidatus Eiseniibacteriota</taxon>
    </lineage>
</organism>
<dbReference type="InterPro" id="IPR025965">
    <property type="entry name" value="FlgD/Vpr_Ig-like"/>
</dbReference>
<dbReference type="InterPro" id="IPR004843">
    <property type="entry name" value="Calcineurin-like_PHP"/>
</dbReference>
<dbReference type="InterPro" id="IPR029052">
    <property type="entry name" value="Metallo-depent_PP-like"/>
</dbReference>
<evidence type="ECO:0000313" key="4">
    <source>
        <dbReference type="EMBL" id="TMQ52450.1"/>
    </source>
</evidence>
<dbReference type="NCBIfam" id="TIGR04183">
    <property type="entry name" value="Por_Secre_tail"/>
    <property type="match status" value="1"/>
</dbReference>
<dbReference type="Pfam" id="PF13860">
    <property type="entry name" value="FlgD_ig"/>
    <property type="match status" value="1"/>
</dbReference>
<name>A0A538SM52_UNCEI</name>
<reference evidence="4 5" key="1">
    <citation type="journal article" date="2019" name="Nat. Microbiol.">
        <title>Mediterranean grassland soil C-N compound turnover is dependent on rainfall and depth, and is mediated by genomically divergent microorganisms.</title>
        <authorList>
            <person name="Diamond S."/>
            <person name="Andeer P.F."/>
            <person name="Li Z."/>
            <person name="Crits-Christoph A."/>
            <person name="Burstein D."/>
            <person name="Anantharaman K."/>
            <person name="Lane K.R."/>
            <person name="Thomas B.C."/>
            <person name="Pan C."/>
            <person name="Northen T.R."/>
            <person name="Banfield J.F."/>
        </authorList>
    </citation>
    <scope>NUCLEOTIDE SEQUENCE [LARGE SCALE GENOMIC DNA]</scope>
    <source>
        <strain evidence="4">WS_3</strain>
    </source>
</reference>
<dbReference type="Gene3D" id="2.60.40.4070">
    <property type="match status" value="1"/>
</dbReference>
<dbReference type="Pfam" id="PF00149">
    <property type="entry name" value="Metallophos"/>
    <property type="match status" value="1"/>
</dbReference>
<evidence type="ECO:0000259" key="3">
    <source>
        <dbReference type="Pfam" id="PF13860"/>
    </source>
</evidence>
<feature type="domain" description="Calcineurin-like phosphoesterase" evidence="2">
    <location>
        <begin position="135"/>
        <end position="359"/>
    </location>
</feature>
<dbReference type="PANTHER" id="PTHR43143">
    <property type="entry name" value="METALLOPHOSPHOESTERASE, CALCINEURIN SUPERFAMILY"/>
    <property type="match status" value="1"/>
</dbReference>
<dbReference type="PANTHER" id="PTHR43143:SF1">
    <property type="entry name" value="SERINE_THREONINE-PROTEIN PHOSPHATASE CPPED1"/>
    <property type="match status" value="1"/>
</dbReference>
<dbReference type="InterPro" id="IPR051918">
    <property type="entry name" value="STPP_CPPED1"/>
</dbReference>
<dbReference type="InterPro" id="IPR026444">
    <property type="entry name" value="Secre_tail"/>
</dbReference>
<feature type="signal peptide" evidence="1">
    <location>
        <begin position="1"/>
        <end position="23"/>
    </location>
</feature>
<keyword evidence="1" id="KW-0732">Signal</keyword>
<feature type="domain" description="FlgD/Vpr Ig-like" evidence="3">
    <location>
        <begin position="534"/>
        <end position="588"/>
    </location>
</feature>